<dbReference type="Proteomes" id="UP000029995">
    <property type="component" value="Unassembled WGS sequence"/>
</dbReference>
<gene>
    <name evidence="2" type="ORF">P409_17455</name>
</gene>
<dbReference type="AlphaFoldDB" id="A0A0A0D4Z7"/>
<keyword evidence="2" id="KW-0808">Transferase</keyword>
<organism evidence="2 3">
    <name type="scientific">Inquilinus limosus MP06</name>
    <dbReference type="NCBI Taxonomy" id="1398085"/>
    <lineage>
        <taxon>Bacteria</taxon>
        <taxon>Pseudomonadati</taxon>
        <taxon>Pseudomonadota</taxon>
        <taxon>Alphaproteobacteria</taxon>
        <taxon>Rhodospirillales</taxon>
        <taxon>Rhodospirillaceae</taxon>
        <taxon>Inquilinus</taxon>
    </lineage>
</organism>
<dbReference type="InterPro" id="IPR012341">
    <property type="entry name" value="6hp_glycosidase-like_sf"/>
</dbReference>
<dbReference type="Gene3D" id="1.50.10.10">
    <property type="match status" value="1"/>
</dbReference>
<dbReference type="RefSeq" id="WP_034840207.1">
    <property type="nucleotide sequence ID" value="NZ_JANX01000220.1"/>
</dbReference>
<protein>
    <submittedName>
        <fullName evidence="2">Thymidylate kinase</fullName>
    </submittedName>
</protein>
<dbReference type="InterPro" id="IPR024705">
    <property type="entry name" value="Ssp411"/>
</dbReference>
<feature type="domain" description="Spermatogenesis-associated protein 20-like TRX" evidence="1">
    <location>
        <begin position="2"/>
        <end position="163"/>
    </location>
</feature>
<dbReference type="InterPro" id="IPR036249">
    <property type="entry name" value="Thioredoxin-like_sf"/>
</dbReference>
<dbReference type="PANTHER" id="PTHR42899">
    <property type="entry name" value="SPERMATOGENESIS-ASSOCIATED PROTEIN 20"/>
    <property type="match status" value="1"/>
</dbReference>
<dbReference type="PIRSF" id="PIRSF006402">
    <property type="entry name" value="UCP006402_thioredoxin"/>
    <property type="match status" value="1"/>
</dbReference>
<dbReference type="OrthoDB" id="9762614at2"/>
<evidence type="ECO:0000313" key="2">
    <source>
        <dbReference type="EMBL" id="KGM33135.1"/>
    </source>
</evidence>
<dbReference type="SUPFAM" id="SSF48208">
    <property type="entry name" value="Six-hairpin glycosidases"/>
    <property type="match status" value="1"/>
</dbReference>
<keyword evidence="2" id="KW-0418">Kinase</keyword>
<dbReference type="InterPro" id="IPR008928">
    <property type="entry name" value="6-hairpin_glycosidase_sf"/>
</dbReference>
<dbReference type="Pfam" id="PF03190">
    <property type="entry name" value="Thioredox_DsbH"/>
    <property type="match status" value="1"/>
</dbReference>
<comment type="caution">
    <text evidence="2">The sequence shown here is derived from an EMBL/GenBank/DDBJ whole genome shotgun (WGS) entry which is preliminary data.</text>
</comment>
<evidence type="ECO:0000313" key="3">
    <source>
        <dbReference type="Proteomes" id="UP000029995"/>
    </source>
</evidence>
<dbReference type="Gene3D" id="3.40.30.10">
    <property type="entry name" value="Glutaredoxin"/>
    <property type="match status" value="1"/>
</dbReference>
<dbReference type="EMBL" id="JANX01000220">
    <property type="protein sequence ID" value="KGM33135.1"/>
    <property type="molecule type" value="Genomic_DNA"/>
</dbReference>
<dbReference type="CDD" id="cd02955">
    <property type="entry name" value="SSP411"/>
    <property type="match status" value="1"/>
</dbReference>
<dbReference type="InterPro" id="IPR004879">
    <property type="entry name" value="Ssp411-like_TRX"/>
</dbReference>
<evidence type="ECO:0000259" key="1">
    <source>
        <dbReference type="Pfam" id="PF03190"/>
    </source>
</evidence>
<dbReference type="SUPFAM" id="SSF52833">
    <property type="entry name" value="Thioredoxin-like"/>
    <property type="match status" value="1"/>
</dbReference>
<name>A0A0A0D4Z7_9PROT</name>
<sequence length="675" mass="73793">MPNRLAEETSPYLLQHADNPVDWQPWGTEAFARARAENKPVLLSVGYAACHWCHVMAHESFEDPATAAVMNELFVSIKVDREERPDVDTIYQSALAMLGQQGGWPLTMFLTPDGAPFWGGTYFPPTSRWGRPGFTEVLRALSAAYATEPEKVTGNVAALADALAKQSENQPGAGLSLEVLDQVAKQLAGQFDPVWGGLRGAPKFPQPGLIELLWRGWRRSRHRSSGGPEWRDAALRTLTAMSQGGIYDHLGGGFARYSTDEEWLAPHFEKMLYDNAQLVGLLTLAWQETRDPLYAARVEETVAWIEREMIAEGGAFAATLDADSEGEEGRFYVWSEAEIDAVLGGRSAAFKRAYDVTPDGNWEGKTILNRRHDPALRDAETDAALAQDRAVLLARRAVRVRPGWDDKVLADWNGLMIAALAQAGQAFDRPGWIALAETAFAAVVRQLGDGDRLAHAWRRGKATAPGLLEDYADMAAAALALHEATETPAYLEHAKLWAAVLDRHFWDGGRGGYFLTADDGEALIVRTKSAYDAAVPSGNGTMLGVLTRLHHLTGDRLYALRADSLIAAFTGELQRNFIPLATWLNRAEDRMEPLQIVVIGPKHDPATRALLRAVHGRSLPGRMLLRLDPGAALPEDHPAAGKTMLDGRPTAYLCRGPVCQAPVTTPEALLELIGA</sequence>
<reference evidence="2 3" key="1">
    <citation type="submission" date="2014-01" db="EMBL/GenBank/DDBJ databases">
        <title>Genome sequence determination for a cystic fibrosis isolate, Inquilinus limosus.</title>
        <authorList>
            <person name="Pino M."/>
            <person name="Di Conza J."/>
            <person name="Gutkind G."/>
        </authorList>
    </citation>
    <scope>NUCLEOTIDE SEQUENCE [LARGE SCALE GENOMIC DNA]</scope>
    <source>
        <strain evidence="2 3">MP06</strain>
    </source>
</reference>
<dbReference type="GO" id="GO:0005975">
    <property type="term" value="P:carbohydrate metabolic process"/>
    <property type="evidence" value="ECO:0007669"/>
    <property type="project" value="InterPro"/>
</dbReference>
<accession>A0A0A0D4Z7</accession>
<dbReference type="GO" id="GO:0016301">
    <property type="term" value="F:kinase activity"/>
    <property type="evidence" value="ECO:0007669"/>
    <property type="project" value="UniProtKB-KW"/>
</dbReference>
<proteinExistence type="predicted"/>
<dbReference type="PANTHER" id="PTHR42899:SF1">
    <property type="entry name" value="SPERMATOGENESIS-ASSOCIATED PROTEIN 20"/>
    <property type="match status" value="1"/>
</dbReference>